<dbReference type="GO" id="GO:0005758">
    <property type="term" value="C:mitochondrial intermembrane space"/>
    <property type="evidence" value="ECO:0007669"/>
    <property type="project" value="InterPro"/>
</dbReference>
<gene>
    <name evidence="2" type="ORF">Cadr_000011447</name>
</gene>
<feature type="domain" description="PRELI/MSF1" evidence="1">
    <location>
        <begin position="1"/>
        <end position="73"/>
    </location>
</feature>
<dbReference type="Pfam" id="PF04707">
    <property type="entry name" value="PRELI"/>
    <property type="match status" value="1"/>
</dbReference>
<evidence type="ECO:0000313" key="3">
    <source>
        <dbReference type="Proteomes" id="UP000299084"/>
    </source>
</evidence>
<dbReference type="AlphaFoldDB" id="A0A5N4DUN2"/>
<keyword evidence="3" id="KW-1185">Reference proteome</keyword>
<comment type="caution">
    <text evidence="2">The sequence shown here is derived from an EMBL/GenBank/DDBJ whole genome shotgun (WGS) entry which is preliminary data.</text>
</comment>
<proteinExistence type="predicted"/>
<dbReference type="Proteomes" id="UP000299084">
    <property type="component" value="Unassembled WGS sequence"/>
</dbReference>
<reference evidence="2 3" key="1">
    <citation type="journal article" date="2019" name="Mol. Ecol. Resour.">
        <title>Improving Illumina assemblies with Hi-C and long reads: an example with the North African dromedary.</title>
        <authorList>
            <person name="Elbers J.P."/>
            <person name="Rogers M.F."/>
            <person name="Perelman P.L."/>
            <person name="Proskuryakova A.A."/>
            <person name="Serdyukova N.A."/>
            <person name="Johnson W.E."/>
            <person name="Horin P."/>
            <person name="Corander J."/>
            <person name="Murphy D."/>
            <person name="Burger P.A."/>
        </authorList>
    </citation>
    <scope>NUCLEOTIDE SEQUENCE [LARGE SCALE GENOMIC DNA]</scope>
    <source>
        <strain evidence="2">Drom800</strain>
        <tissue evidence="2">Blood</tissue>
    </source>
</reference>
<dbReference type="InterPro" id="IPR006797">
    <property type="entry name" value="PRELI/MSF1_dom"/>
</dbReference>
<evidence type="ECO:0000259" key="1">
    <source>
        <dbReference type="PROSITE" id="PS50904"/>
    </source>
</evidence>
<sequence length="73" mass="8290">MPRWAERLLPASVAHSLHILEDSVVDPQNQTTTAFTWNVSHAGLMMVEKRCVYRVNSDNSGWTEIRPRSLGLL</sequence>
<organism evidence="2 3">
    <name type="scientific">Camelus dromedarius</name>
    <name type="common">Dromedary</name>
    <name type="synonym">Arabian camel</name>
    <dbReference type="NCBI Taxonomy" id="9838"/>
    <lineage>
        <taxon>Eukaryota</taxon>
        <taxon>Metazoa</taxon>
        <taxon>Chordata</taxon>
        <taxon>Craniata</taxon>
        <taxon>Vertebrata</taxon>
        <taxon>Euteleostomi</taxon>
        <taxon>Mammalia</taxon>
        <taxon>Eutheria</taxon>
        <taxon>Laurasiatheria</taxon>
        <taxon>Artiodactyla</taxon>
        <taxon>Tylopoda</taxon>
        <taxon>Camelidae</taxon>
        <taxon>Camelus</taxon>
    </lineage>
</organism>
<name>A0A5N4DUN2_CAMDR</name>
<evidence type="ECO:0000313" key="2">
    <source>
        <dbReference type="EMBL" id="KAB1274893.1"/>
    </source>
</evidence>
<dbReference type="EMBL" id="JWIN03000009">
    <property type="protein sequence ID" value="KAB1274893.1"/>
    <property type="molecule type" value="Genomic_DNA"/>
</dbReference>
<accession>A0A5N4DUN2</accession>
<protein>
    <submittedName>
        <fullName evidence="2">PRELI domain-containing protein 1</fullName>
    </submittedName>
</protein>
<dbReference type="PROSITE" id="PS50904">
    <property type="entry name" value="PRELI_MSF1"/>
    <property type="match status" value="1"/>
</dbReference>
<dbReference type="PANTHER" id="PTHR11158">
    <property type="entry name" value="MSF1/PX19 RELATED"/>
    <property type="match status" value="1"/>
</dbReference>
<dbReference type="InterPro" id="IPR037365">
    <property type="entry name" value="Slowmo/Ups"/>
</dbReference>